<dbReference type="Proteomes" id="UP001589693">
    <property type="component" value="Unassembled WGS sequence"/>
</dbReference>
<accession>A0ABV6A4D9</accession>
<organism evidence="1 2">
    <name type="scientific">Allokutzneria oryzae</name>
    <dbReference type="NCBI Taxonomy" id="1378989"/>
    <lineage>
        <taxon>Bacteria</taxon>
        <taxon>Bacillati</taxon>
        <taxon>Actinomycetota</taxon>
        <taxon>Actinomycetes</taxon>
        <taxon>Pseudonocardiales</taxon>
        <taxon>Pseudonocardiaceae</taxon>
        <taxon>Allokutzneria</taxon>
    </lineage>
</organism>
<protein>
    <recommendedName>
        <fullName evidence="3">Rod shape-determining protein MreD</fullName>
    </recommendedName>
</protein>
<evidence type="ECO:0008006" key="3">
    <source>
        <dbReference type="Google" id="ProtNLM"/>
    </source>
</evidence>
<evidence type="ECO:0000313" key="1">
    <source>
        <dbReference type="EMBL" id="MFB9908032.1"/>
    </source>
</evidence>
<proteinExistence type="predicted"/>
<comment type="caution">
    <text evidence="1">The sequence shown here is derived from an EMBL/GenBank/DDBJ whole genome shotgun (WGS) entry which is preliminary data.</text>
</comment>
<reference evidence="1 2" key="1">
    <citation type="submission" date="2024-09" db="EMBL/GenBank/DDBJ databases">
        <authorList>
            <person name="Sun Q."/>
            <person name="Mori K."/>
        </authorList>
    </citation>
    <scope>NUCLEOTIDE SEQUENCE [LARGE SCALE GENOMIC DNA]</scope>
    <source>
        <strain evidence="1 2">TBRC 7907</strain>
    </source>
</reference>
<dbReference type="RefSeq" id="WP_377859228.1">
    <property type="nucleotide sequence ID" value="NZ_JBHLZU010000026.1"/>
</dbReference>
<sequence>MSKSRSSAPLTTLALVFSLTGHGLSRSPRLVPVLVDPVLAVLIAFC</sequence>
<gene>
    <name evidence="1" type="ORF">ACFFQA_29215</name>
</gene>
<keyword evidence="2" id="KW-1185">Reference proteome</keyword>
<name>A0ABV6A4D9_9PSEU</name>
<evidence type="ECO:0000313" key="2">
    <source>
        <dbReference type="Proteomes" id="UP001589693"/>
    </source>
</evidence>
<dbReference type="EMBL" id="JBHLZU010000026">
    <property type="protein sequence ID" value="MFB9908032.1"/>
    <property type="molecule type" value="Genomic_DNA"/>
</dbReference>